<dbReference type="SUPFAM" id="SSF49313">
    <property type="entry name" value="Cadherin-like"/>
    <property type="match status" value="4"/>
</dbReference>
<proteinExistence type="predicted"/>
<organism evidence="4 5">
    <name type="scientific">Rhodococcus spongiicola</name>
    <dbReference type="NCBI Taxonomy" id="2487352"/>
    <lineage>
        <taxon>Bacteria</taxon>
        <taxon>Bacillati</taxon>
        <taxon>Actinomycetota</taxon>
        <taxon>Actinomycetes</taxon>
        <taxon>Mycobacteriales</taxon>
        <taxon>Nocardiaceae</taxon>
        <taxon>Rhodococcus</taxon>
    </lineage>
</organism>
<dbReference type="GO" id="GO:0016020">
    <property type="term" value="C:membrane"/>
    <property type="evidence" value="ECO:0007669"/>
    <property type="project" value="InterPro"/>
</dbReference>
<evidence type="ECO:0000256" key="2">
    <source>
        <dbReference type="SAM" id="SignalP"/>
    </source>
</evidence>
<keyword evidence="5" id="KW-1185">Reference proteome</keyword>
<dbReference type="InterPro" id="IPR015919">
    <property type="entry name" value="Cadherin-like_sf"/>
</dbReference>
<dbReference type="Gene3D" id="2.130.10.10">
    <property type="entry name" value="YVTN repeat-like/Quinoprotein amine dehydrogenase"/>
    <property type="match status" value="2"/>
</dbReference>
<evidence type="ECO:0000313" key="5">
    <source>
        <dbReference type="Proteomes" id="UP000284333"/>
    </source>
</evidence>
<dbReference type="Gene3D" id="2.60.40.10">
    <property type="entry name" value="Immunoglobulins"/>
    <property type="match status" value="4"/>
</dbReference>
<feature type="chain" id="PRO_5018561450" evidence="2">
    <location>
        <begin position="49"/>
        <end position="698"/>
    </location>
</feature>
<dbReference type="Pfam" id="PF05345">
    <property type="entry name" value="He_PIG"/>
    <property type="match status" value="4"/>
</dbReference>
<dbReference type="InterPro" id="IPR013783">
    <property type="entry name" value="Ig-like_fold"/>
</dbReference>
<evidence type="ECO:0000259" key="3">
    <source>
        <dbReference type="Pfam" id="PF21783"/>
    </source>
</evidence>
<reference evidence="4 5" key="1">
    <citation type="submission" date="2018-11" db="EMBL/GenBank/DDBJ databases">
        <title>Rhodococcus spongicola sp. nov. and Rhodococcus xishaensis sp. nov. from marine sponges.</title>
        <authorList>
            <person name="Li L."/>
            <person name="Lin H.W."/>
        </authorList>
    </citation>
    <scope>NUCLEOTIDE SEQUENCE [LARGE SCALE GENOMIC DNA]</scope>
    <source>
        <strain evidence="4 5">LHW50502</strain>
    </source>
</reference>
<dbReference type="SUPFAM" id="SSF50969">
    <property type="entry name" value="YVTN repeat-like/Quinoprotein amine dehydrogenase"/>
    <property type="match status" value="1"/>
</dbReference>
<dbReference type="InterPro" id="IPR051200">
    <property type="entry name" value="Host-pathogen_enzymatic-act"/>
</dbReference>
<dbReference type="Proteomes" id="UP000284333">
    <property type="component" value="Unassembled WGS sequence"/>
</dbReference>
<sequence>MSHTTVVVPSVRGGDPSAGRRAARLPVAGFVVACLAGLMLLATPAAHADTVTVTIPADVSPRGVAITPDGNHAYVTNDRQDGTVSVIDISTNTVTTTIQVGQRPNGVAVTPDGTRAYVANADDGTVSVIDTATNTVTTTIEVAASDRPRFVVITPDGNHAYVSLSGVGGEPDRVSVIDTRTNTVTTTVRVETPLGVAVTPDGTLAYVVDADGDSVSVIDTATQEVVDTVPVGNYPYQLAIAPDGTRAYVTNTFDDSVSVIDTATRVVIDTVPVGNSPNGVAVTPDGTLAYVTNDDHTVSVIDTTTNTVTTTVPVGRYPFGVAITPDGTHTYVTNLNDSTVSVIAIGTPELTGTPPAGTVSQPYQYTFTLVGRPAPTTTVTAGALPDGLTLSSDGILSGTPTAAGLFEFTLTAGNGIGDDAVLPVAFDVQEAPVLNGEVPAGIVGQPFRHTFILGGRPAPTTTVTAGTLPDGLALGADGILSGTPTARGQFTFTVTATNGVGEGVDLPVDLTIVGTPALTGTPPTGEIGQPYTHAFTLTGDPAPHVTVTAGALPDGMTLTSGGVLAGTPTASGQFTFTVTADNGNGHDVRNVDLAIVGTAALTGTPPTGEIGQPYAHAFTLTGYPAPHVTVTAGALPDGLTLTSDGVLAGTPTATGRFEFTVTATNGIGEDVVLPVVLDITDIPPTGPFGSLQRLIWPF</sequence>
<dbReference type="GO" id="GO:0005975">
    <property type="term" value="P:carbohydrate metabolic process"/>
    <property type="evidence" value="ECO:0007669"/>
    <property type="project" value="UniProtKB-ARBA"/>
</dbReference>
<dbReference type="InterPro" id="IPR015943">
    <property type="entry name" value="WD40/YVTN_repeat-like_dom_sf"/>
</dbReference>
<dbReference type="NCBIfam" id="TIGR02276">
    <property type="entry name" value="beta_rpt_yvtn"/>
    <property type="match status" value="6"/>
</dbReference>
<dbReference type="PANTHER" id="PTHR47197">
    <property type="entry name" value="PROTEIN NIRF"/>
    <property type="match status" value="1"/>
</dbReference>
<dbReference type="AlphaFoldDB" id="A0A3S3AQQ7"/>
<dbReference type="PANTHER" id="PTHR47197:SF3">
    <property type="entry name" value="DIHYDRO-HEME D1 DEHYDROGENASE"/>
    <property type="match status" value="1"/>
</dbReference>
<keyword evidence="1 2" id="KW-0732">Signal</keyword>
<dbReference type="RefSeq" id="WP_127944951.1">
    <property type="nucleotide sequence ID" value="NZ_RKLN01000001.1"/>
</dbReference>
<dbReference type="OrthoDB" id="4457398at2"/>
<evidence type="ECO:0000256" key="1">
    <source>
        <dbReference type="ARBA" id="ARBA00022729"/>
    </source>
</evidence>
<dbReference type="InterPro" id="IPR011964">
    <property type="entry name" value="YVTN_b-propeller_repeat"/>
</dbReference>
<dbReference type="Pfam" id="PF21783">
    <property type="entry name" value="YNCE"/>
    <property type="match status" value="1"/>
</dbReference>
<protein>
    <submittedName>
        <fullName evidence="4">YncE family protein</fullName>
    </submittedName>
</protein>
<dbReference type="InterPro" id="IPR048433">
    <property type="entry name" value="YNCE-like_beta-prop"/>
</dbReference>
<evidence type="ECO:0000313" key="4">
    <source>
        <dbReference type="EMBL" id="RVW06157.1"/>
    </source>
</evidence>
<name>A0A3S3AQQ7_9NOCA</name>
<comment type="caution">
    <text evidence="4">The sequence shown here is derived from an EMBL/GenBank/DDBJ whole genome shotgun (WGS) entry which is preliminary data.</text>
</comment>
<dbReference type="EMBL" id="RKLN01000001">
    <property type="protein sequence ID" value="RVW06157.1"/>
    <property type="molecule type" value="Genomic_DNA"/>
</dbReference>
<gene>
    <name evidence="4" type="ORF">EF834_01465</name>
</gene>
<dbReference type="GO" id="GO:0005509">
    <property type="term" value="F:calcium ion binding"/>
    <property type="evidence" value="ECO:0007669"/>
    <property type="project" value="InterPro"/>
</dbReference>
<accession>A0A3S3AQQ7</accession>
<feature type="domain" description="YNCE-like beta-propeller" evidence="3">
    <location>
        <begin position="211"/>
        <end position="281"/>
    </location>
</feature>
<dbReference type="InterPro" id="IPR011044">
    <property type="entry name" value="Quino_amine_DH_bsu"/>
</dbReference>
<feature type="signal peptide" evidence="2">
    <location>
        <begin position="1"/>
        <end position="48"/>
    </location>
</feature>